<dbReference type="EMBL" id="JBBNFW010000070">
    <property type="protein sequence ID" value="MEQ2411646.1"/>
    <property type="molecule type" value="Genomic_DNA"/>
</dbReference>
<dbReference type="Proteomes" id="UP001470752">
    <property type="component" value="Unassembled WGS sequence"/>
</dbReference>
<dbReference type="RefSeq" id="WP_349082217.1">
    <property type="nucleotide sequence ID" value="NZ_JBBNFW010000070.1"/>
</dbReference>
<reference evidence="1 2" key="1">
    <citation type="submission" date="2024-04" db="EMBL/GenBank/DDBJ databases">
        <title>Human intestinal bacterial collection.</title>
        <authorList>
            <person name="Pauvert C."/>
            <person name="Hitch T.C.A."/>
            <person name="Clavel T."/>
        </authorList>
    </citation>
    <scope>NUCLEOTIDE SEQUENCE [LARGE SCALE GENOMIC DNA]</scope>
    <source>
        <strain evidence="1 2">CLA-AA-H161</strain>
    </source>
</reference>
<evidence type="ECO:0000313" key="1">
    <source>
        <dbReference type="EMBL" id="MEQ2411646.1"/>
    </source>
</evidence>
<keyword evidence="2" id="KW-1185">Reference proteome</keyword>
<accession>A0ABV1CGZ9</accession>
<protein>
    <submittedName>
        <fullName evidence="1">Uncharacterized protein</fullName>
    </submittedName>
</protein>
<proteinExistence type="predicted"/>
<evidence type="ECO:0000313" key="2">
    <source>
        <dbReference type="Proteomes" id="UP001470752"/>
    </source>
</evidence>
<sequence length="102" mass="12004">MQLRNKIELYKIRRVLKPIGRVSAQRREERLIISFNGNWLGYIEKGKLHIKDSEVSKIYLPEAAVVLDDSGEKYRKVDGKLNPDVFQSLVISRTNLYRTWKN</sequence>
<organism evidence="1 2">
    <name type="scientific">Blautia acetigignens</name>
    <dbReference type="NCBI Taxonomy" id="2981783"/>
    <lineage>
        <taxon>Bacteria</taxon>
        <taxon>Bacillati</taxon>
        <taxon>Bacillota</taxon>
        <taxon>Clostridia</taxon>
        <taxon>Lachnospirales</taxon>
        <taxon>Lachnospiraceae</taxon>
        <taxon>Blautia</taxon>
    </lineage>
</organism>
<gene>
    <name evidence="1" type="ORF">AAAX94_01085</name>
</gene>
<name>A0ABV1CGZ9_9FIRM</name>
<comment type="caution">
    <text evidence="1">The sequence shown here is derived from an EMBL/GenBank/DDBJ whole genome shotgun (WGS) entry which is preliminary data.</text>
</comment>